<comment type="subcellular location">
    <subcellularLocation>
        <location evidence="1">Cell membrane</location>
        <topology evidence="1">Multi-pass membrane protein</topology>
    </subcellularLocation>
</comment>
<dbReference type="GO" id="GO:0005886">
    <property type="term" value="C:plasma membrane"/>
    <property type="evidence" value="ECO:0007669"/>
    <property type="project" value="UniProtKB-SubCell"/>
</dbReference>
<dbReference type="RefSeq" id="WP_120111635.1">
    <property type="nucleotide sequence ID" value="NZ_QXQB01000003.1"/>
</dbReference>
<keyword evidence="2" id="KW-1003">Cell membrane</keyword>
<dbReference type="InterPro" id="IPR050545">
    <property type="entry name" value="Mycobact_MmpL"/>
</dbReference>
<feature type="transmembrane region" description="Helical" evidence="6">
    <location>
        <begin position="665"/>
        <end position="688"/>
    </location>
</feature>
<evidence type="ECO:0000256" key="1">
    <source>
        <dbReference type="ARBA" id="ARBA00004651"/>
    </source>
</evidence>
<keyword evidence="3 6" id="KW-0812">Transmembrane</keyword>
<reference evidence="8 9" key="1">
    <citation type="submission" date="2018-09" db="EMBL/GenBank/DDBJ databases">
        <title>Paenibacillus aracenensis nov. sp. isolated from a cave in southern Spain.</title>
        <authorList>
            <person name="Jurado V."/>
            <person name="Gutierrez-Patricio S."/>
            <person name="Gonzalez-Pimentel J.L."/>
            <person name="Miller A.Z."/>
            <person name="Laiz L."/>
            <person name="Saiz-Jimenez C."/>
        </authorList>
    </citation>
    <scope>NUCLEOTIDE SEQUENCE [LARGE SCALE GENOMIC DNA]</scope>
    <source>
        <strain evidence="8 9">JCM 19203</strain>
    </source>
</reference>
<feature type="transmembrane region" description="Helical" evidence="6">
    <location>
        <begin position="229"/>
        <end position="250"/>
    </location>
</feature>
<evidence type="ECO:0000256" key="5">
    <source>
        <dbReference type="ARBA" id="ARBA00023136"/>
    </source>
</evidence>
<evidence type="ECO:0000313" key="8">
    <source>
        <dbReference type="EMBL" id="RJX38869.1"/>
    </source>
</evidence>
<dbReference type="InterPro" id="IPR004869">
    <property type="entry name" value="MMPL_dom"/>
</dbReference>
<feature type="transmembrane region" description="Helical" evidence="6">
    <location>
        <begin position="362"/>
        <end position="382"/>
    </location>
</feature>
<dbReference type="SUPFAM" id="SSF82866">
    <property type="entry name" value="Multidrug efflux transporter AcrB transmembrane domain"/>
    <property type="match status" value="2"/>
</dbReference>
<dbReference type="EMBL" id="QXQB01000003">
    <property type="protein sequence ID" value="RJX38869.1"/>
    <property type="molecule type" value="Genomic_DNA"/>
</dbReference>
<feature type="transmembrane region" description="Helical" evidence="6">
    <location>
        <begin position="203"/>
        <end position="223"/>
    </location>
</feature>
<dbReference type="PROSITE" id="PS50156">
    <property type="entry name" value="SSD"/>
    <property type="match status" value="1"/>
</dbReference>
<proteinExistence type="predicted"/>
<gene>
    <name evidence="8" type="ORF">D3P09_15195</name>
</gene>
<feature type="transmembrane region" description="Helical" evidence="6">
    <location>
        <begin position="629"/>
        <end position="653"/>
    </location>
</feature>
<evidence type="ECO:0000256" key="2">
    <source>
        <dbReference type="ARBA" id="ARBA00022475"/>
    </source>
</evidence>
<feature type="transmembrane region" description="Helical" evidence="6">
    <location>
        <begin position="179"/>
        <end position="198"/>
    </location>
</feature>
<feature type="transmembrane region" description="Helical" evidence="6">
    <location>
        <begin position="20"/>
        <end position="41"/>
    </location>
</feature>
<dbReference type="PANTHER" id="PTHR33406">
    <property type="entry name" value="MEMBRANE PROTEIN MJ1562-RELATED"/>
    <property type="match status" value="1"/>
</dbReference>
<evidence type="ECO:0000256" key="6">
    <source>
        <dbReference type="SAM" id="Phobius"/>
    </source>
</evidence>
<evidence type="ECO:0000256" key="4">
    <source>
        <dbReference type="ARBA" id="ARBA00022989"/>
    </source>
</evidence>
<evidence type="ECO:0000259" key="7">
    <source>
        <dbReference type="PROSITE" id="PS50156"/>
    </source>
</evidence>
<accession>A0A3A6PKL9</accession>
<sequence length="726" mass="77224">MARFLYKLGLFASRNRKKVLFGSIGVLILVVSLGLGMGVHLNGEMNIPGTKSEEAMEVLKEEFSQGPERGTIQVIFKAPEGQTLESESAQNLIAESLESISQDPEIESVVSPYEGGTISFTREIGYAVITYKNEATKVTEASKEHVLEIVEQVRSKGMQAELGGTVEFSALEIGGASEIIGIIAAFMILAITFTSLLAAGLPILTAVIGLGIGVMSVIIASNFVEMASFSLILAIMLGLAVGIDYGLFIISRFRQNLVEGKGVEESIAHANATAGSAVIFAGLTVIIALAGLSVTGIPFITIMGIAGAFTVLIAVLVSVIVVPALLGMAGERIRPKAKAASAERLQKDHEQSNSWGRFITKYPLPIALAGILLLGAISLPALHMQTGLPDFGSKSTETTERRGYDLIADGFGPGMNGPLAIIIKADGTNDVQAAFAKVAKELGELPNVAMAMPPIPNASGDVAMVTILPGTDPKDEKTTDLVHLIREKAVEFKEKDQVEVMVTGSTAVNIDISEKLNEALPKFAALIVGLALILLMMVFRSILVPIKAVLGYLLTLTATLGLVVFVVQDGHFAELFNIPAAGPVLNFLPILTAGILFGLAMDYEVFLVSRMREEFSHTGNAKGAVLSGLKNSGTVVTAAGLIMIAVFASFIFVEDTMIKSMGLALSFGILFDAFIVRLTIVPAVMTLMGRTAWYLPKWLGRILPNIDVEGESITKNFEEKRKSVIQ</sequence>
<dbReference type="Pfam" id="PF03176">
    <property type="entry name" value="MMPL"/>
    <property type="match status" value="2"/>
</dbReference>
<keyword evidence="5 6" id="KW-0472">Membrane</keyword>
<name>A0A3A6PKL9_9BACL</name>
<dbReference type="InterPro" id="IPR000731">
    <property type="entry name" value="SSD"/>
</dbReference>
<dbReference type="PANTHER" id="PTHR33406:SF13">
    <property type="entry name" value="MEMBRANE PROTEIN YDFJ"/>
    <property type="match status" value="1"/>
</dbReference>
<keyword evidence="4 6" id="KW-1133">Transmembrane helix</keyword>
<feature type="domain" description="SSD" evidence="7">
    <location>
        <begin position="196"/>
        <end position="328"/>
    </location>
</feature>
<evidence type="ECO:0000256" key="3">
    <source>
        <dbReference type="ARBA" id="ARBA00022692"/>
    </source>
</evidence>
<dbReference type="Gene3D" id="1.20.1640.10">
    <property type="entry name" value="Multidrug efflux transporter AcrB transmembrane domain"/>
    <property type="match status" value="2"/>
</dbReference>
<comment type="caution">
    <text evidence="8">The sequence shown here is derived from an EMBL/GenBank/DDBJ whole genome shotgun (WGS) entry which is preliminary data.</text>
</comment>
<organism evidence="8 9">
    <name type="scientific">Paenibacillus pinisoli</name>
    <dbReference type="NCBI Taxonomy" id="1276110"/>
    <lineage>
        <taxon>Bacteria</taxon>
        <taxon>Bacillati</taxon>
        <taxon>Bacillota</taxon>
        <taxon>Bacilli</taxon>
        <taxon>Bacillales</taxon>
        <taxon>Paenibacillaceae</taxon>
        <taxon>Paenibacillus</taxon>
    </lineage>
</organism>
<dbReference type="Proteomes" id="UP000267798">
    <property type="component" value="Unassembled WGS sequence"/>
</dbReference>
<protein>
    <submittedName>
        <fullName evidence="8">MMPL family transporter</fullName>
    </submittedName>
</protein>
<evidence type="ECO:0000313" key="9">
    <source>
        <dbReference type="Proteomes" id="UP000267798"/>
    </source>
</evidence>
<feature type="transmembrane region" description="Helical" evidence="6">
    <location>
        <begin position="523"/>
        <end position="542"/>
    </location>
</feature>
<dbReference type="OrthoDB" id="7051771at2"/>
<feature type="transmembrane region" description="Helical" evidence="6">
    <location>
        <begin position="271"/>
        <end position="293"/>
    </location>
</feature>
<feature type="transmembrane region" description="Helical" evidence="6">
    <location>
        <begin position="549"/>
        <end position="567"/>
    </location>
</feature>
<dbReference type="AlphaFoldDB" id="A0A3A6PKL9"/>
<feature type="transmembrane region" description="Helical" evidence="6">
    <location>
        <begin position="587"/>
        <end position="608"/>
    </location>
</feature>
<keyword evidence="9" id="KW-1185">Reference proteome</keyword>
<feature type="transmembrane region" description="Helical" evidence="6">
    <location>
        <begin position="299"/>
        <end position="326"/>
    </location>
</feature>